<dbReference type="PANTHER" id="PTHR35038">
    <property type="entry name" value="DISSIMILATORY SULFITE REDUCTASE SIRA"/>
    <property type="match status" value="1"/>
</dbReference>
<dbReference type="Gene3D" id="1.10.1130.10">
    <property type="entry name" value="Flavocytochrome C3, Chain A"/>
    <property type="match status" value="1"/>
</dbReference>
<keyword evidence="3" id="KW-0812">Transmembrane</keyword>
<dbReference type="Gene3D" id="3.90.10.10">
    <property type="entry name" value="Cytochrome C3"/>
    <property type="match status" value="1"/>
</dbReference>
<protein>
    <submittedName>
        <fullName evidence="5">Tetratricopeptide repeat protein</fullName>
    </submittedName>
</protein>
<evidence type="ECO:0000313" key="6">
    <source>
        <dbReference type="Proteomes" id="UP001273505"/>
    </source>
</evidence>
<feature type="domain" description="Doubled CXXCH motif" evidence="4">
    <location>
        <begin position="337"/>
        <end position="368"/>
    </location>
</feature>
<dbReference type="PROSITE" id="PS50005">
    <property type="entry name" value="TPR"/>
    <property type="match status" value="2"/>
</dbReference>
<accession>A0ABU4RWP2</accession>
<dbReference type="SUPFAM" id="SSF48695">
    <property type="entry name" value="Multiheme cytochromes"/>
    <property type="match status" value="1"/>
</dbReference>
<proteinExistence type="predicted"/>
<dbReference type="SMART" id="SM00028">
    <property type="entry name" value="TPR"/>
    <property type="match status" value="2"/>
</dbReference>
<organism evidence="5 6">
    <name type="scientific">Gilvimarinus gilvus</name>
    <dbReference type="NCBI Taxonomy" id="3058038"/>
    <lineage>
        <taxon>Bacteria</taxon>
        <taxon>Pseudomonadati</taxon>
        <taxon>Pseudomonadota</taxon>
        <taxon>Gammaproteobacteria</taxon>
        <taxon>Cellvibrionales</taxon>
        <taxon>Cellvibrionaceae</taxon>
        <taxon>Gilvimarinus</taxon>
    </lineage>
</organism>
<evidence type="ECO:0000259" key="4">
    <source>
        <dbReference type="Pfam" id="PF09699"/>
    </source>
</evidence>
<dbReference type="Pfam" id="PF09699">
    <property type="entry name" value="Paired_CXXCH_1"/>
    <property type="match status" value="1"/>
</dbReference>
<dbReference type="InterPro" id="IPR051829">
    <property type="entry name" value="Multiheme_Cytochr_ET"/>
</dbReference>
<dbReference type="EMBL" id="JAXAFO010000011">
    <property type="protein sequence ID" value="MDX6849297.1"/>
    <property type="molecule type" value="Genomic_DNA"/>
</dbReference>
<keyword evidence="3" id="KW-0472">Membrane</keyword>
<comment type="caution">
    <text evidence="5">The sequence shown here is derived from an EMBL/GenBank/DDBJ whole genome shotgun (WGS) entry which is preliminary data.</text>
</comment>
<feature type="repeat" description="TPR" evidence="2">
    <location>
        <begin position="544"/>
        <end position="577"/>
    </location>
</feature>
<dbReference type="PROSITE" id="PS50293">
    <property type="entry name" value="TPR_REGION"/>
    <property type="match status" value="1"/>
</dbReference>
<evidence type="ECO:0000256" key="2">
    <source>
        <dbReference type="PROSITE-ProRule" id="PRU00339"/>
    </source>
</evidence>
<keyword evidence="1" id="KW-0732">Signal</keyword>
<dbReference type="Proteomes" id="UP001273505">
    <property type="component" value="Unassembled WGS sequence"/>
</dbReference>
<dbReference type="Pfam" id="PF13432">
    <property type="entry name" value="TPR_16"/>
    <property type="match status" value="1"/>
</dbReference>
<feature type="repeat" description="TPR" evidence="2">
    <location>
        <begin position="578"/>
        <end position="611"/>
    </location>
</feature>
<keyword evidence="6" id="KW-1185">Reference proteome</keyword>
<dbReference type="RefSeq" id="WP_302721883.1">
    <property type="nucleotide sequence ID" value="NZ_JAULRU010000418.1"/>
</dbReference>
<dbReference type="InterPro" id="IPR011990">
    <property type="entry name" value="TPR-like_helical_dom_sf"/>
</dbReference>
<dbReference type="InterPro" id="IPR019734">
    <property type="entry name" value="TPR_rpt"/>
</dbReference>
<evidence type="ECO:0000256" key="3">
    <source>
        <dbReference type="SAM" id="Phobius"/>
    </source>
</evidence>
<gene>
    <name evidence="5" type="ORF">SCD92_07990</name>
</gene>
<dbReference type="Gene3D" id="1.25.40.10">
    <property type="entry name" value="Tetratricopeptide repeat domain"/>
    <property type="match status" value="1"/>
</dbReference>
<dbReference type="SUPFAM" id="SSF48452">
    <property type="entry name" value="TPR-like"/>
    <property type="match status" value="1"/>
</dbReference>
<dbReference type="PANTHER" id="PTHR35038:SF8">
    <property type="entry name" value="C-TYPE POLYHEME CYTOCHROME OMCC"/>
    <property type="match status" value="1"/>
</dbReference>
<evidence type="ECO:0000313" key="5">
    <source>
        <dbReference type="EMBL" id="MDX6849297.1"/>
    </source>
</evidence>
<dbReference type="InterPro" id="IPR036280">
    <property type="entry name" value="Multihaem_cyt_sf"/>
</dbReference>
<keyword evidence="2" id="KW-0802">TPR repeat</keyword>
<keyword evidence="3" id="KW-1133">Transmembrane helix</keyword>
<sequence>MGTGSGLTVGWLIWILFGLSLGMLFSLNALGEDGLAKLNLQVTTGAASGYVDDAGCGTCHVDKFESYQHVGMAQSFKRPAEAKPMERFGEIYYHAPSQRYYQIDKTSIGLVFNRWQQDADGTRFNQFSVDIDWILGSGNRARSYLYQTDWGQLYQLPLGWYSETDTWGMSPGFESDHHPGVQRQVKRQCMFCHNAFPEVQAGSDHAARPHRFPEQLPQGTGCQRCHGPGASHIQTALNGGELSVIRAAITNPAKLPPLRRDSVCFQCHMLPSVSIIGMRRFGQPDYAFRPGQDLSEYLVHMDITEPNRPAEQRFEINHHGYRLWGSKCYQKSAGALGCISCHDPHVKPDSASFRKQVGEVCTDCHAQDQLTLIHGVKKTTDACVSCHMPTRRTQDVIEVTMTDHRIARGPFDHKALVAPVLPHEPNIVDVQALPFGHPPQGAELSLYRVASVVRALAYPDAVNAMKNELIQQQPETLTPYLVLLEGQLKNQQFKEAEKTAEFVRSQGHNDPLVLQQHAVALIGQGKIEPAIALLKQRVEQEETDSAHFNLGLALFRANKPEQAAKHLKRALELQPILAGAHKYLGLIARSNQQHQLAVEHFTRALVIQPDSSDFYRELLVELKTLQQPQSYNRWLQRARRFSANPEPFVSLNFMRESGED</sequence>
<dbReference type="InterPro" id="IPR010177">
    <property type="entry name" value="Paired_CXXCH_1"/>
</dbReference>
<name>A0ABU4RWP2_9GAMM</name>
<reference evidence="5 6" key="1">
    <citation type="submission" date="2023-11" db="EMBL/GenBank/DDBJ databases">
        <title>Gilvimarinus fulvus sp. nov., isolated from the surface of Kelp.</title>
        <authorList>
            <person name="Sun Y.Y."/>
            <person name="Gong Y."/>
            <person name="Du Z.J."/>
        </authorList>
    </citation>
    <scope>NUCLEOTIDE SEQUENCE [LARGE SCALE GENOMIC DNA]</scope>
    <source>
        <strain evidence="5 6">SDUM040013</strain>
    </source>
</reference>
<evidence type="ECO:0000256" key="1">
    <source>
        <dbReference type="ARBA" id="ARBA00022729"/>
    </source>
</evidence>
<feature type="transmembrane region" description="Helical" evidence="3">
    <location>
        <begin position="12"/>
        <end position="31"/>
    </location>
</feature>